<dbReference type="EMBL" id="CAJMWS010000324">
    <property type="protein sequence ID" value="CAE6425254.1"/>
    <property type="molecule type" value="Genomic_DNA"/>
</dbReference>
<comment type="caution">
    <text evidence="3">The sequence shown here is derived from an EMBL/GenBank/DDBJ whole genome shotgun (WGS) entry which is preliminary data.</text>
</comment>
<organism evidence="3 4">
    <name type="scientific">Rhizoctonia solani</name>
    <dbReference type="NCBI Taxonomy" id="456999"/>
    <lineage>
        <taxon>Eukaryota</taxon>
        <taxon>Fungi</taxon>
        <taxon>Dikarya</taxon>
        <taxon>Basidiomycota</taxon>
        <taxon>Agaricomycotina</taxon>
        <taxon>Agaricomycetes</taxon>
        <taxon>Cantharellales</taxon>
        <taxon>Ceratobasidiaceae</taxon>
        <taxon>Rhizoctonia</taxon>
    </lineage>
</organism>
<evidence type="ECO:0000313" key="3">
    <source>
        <dbReference type="EMBL" id="CAE6425254.1"/>
    </source>
</evidence>
<keyword evidence="2" id="KW-0732">Signal</keyword>
<name>A0A8H2XFB5_9AGAM</name>
<sequence length="252" mass="26472">MRTSIIAFSVAFMATTTMAKPIIRSESDLSLAVVDREPYTSVPSEVFTPVPSPAYTSIVSEPFTSIVSESATAVETNASSFISPPSYTSLASEPYTGIVSSPATPVQTDLYSPIPSPEYTPIISESYTGIVTSTAFPIETNSYSSIPSAEYTSIVSSSTEPEPTGVSSWLSSTIPTTIADGEPFSTNIINSAPTLTSSANAPWPTSNNTTHNVTSIITGSPTNYTSIISANETEVEPTPYTSFESAPTPSTI</sequence>
<feature type="chain" id="PRO_5034166747" evidence="2">
    <location>
        <begin position="20"/>
        <end position="252"/>
    </location>
</feature>
<protein>
    <submittedName>
        <fullName evidence="3">Uncharacterized protein</fullName>
    </submittedName>
</protein>
<evidence type="ECO:0000313" key="4">
    <source>
        <dbReference type="Proteomes" id="UP000663846"/>
    </source>
</evidence>
<accession>A0A8H2XFB5</accession>
<dbReference type="Proteomes" id="UP000663846">
    <property type="component" value="Unassembled WGS sequence"/>
</dbReference>
<feature type="compositionally biased region" description="Polar residues" evidence="1">
    <location>
        <begin position="239"/>
        <end position="252"/>
    </location>
</feature>
<evidence type="ECO:0000256" key="2">
    <source>
        <dbReference type="SAM" id="SignalP"/>
    </source>
</evidence>
<dbReference type="AlphaFoldDB" id="A0A8H2XFB5"/>
<gene>
    <name evidence="3" type="ORF">RDB_LOCUS96293</name>
</gene>
<proteinExistence type="predicted"/>
<reference evidence="3" key="1">
    <citation type="submission" date="2021-01" db="EMBL/GenBank/DDBJ databases">
        <authorList>
            <person name="Kaushik A."/>
        </authorList>
    </citation>
    <scope>NUCLEOTIDE SEQUENCE</scope>
    <source>
        <strain evidence="3">AG1-1C</strain>
    </source>
</reference>
<feature type="signal peptide" evidence="2">
    <location>
        <begin position="1"/>
        <end position="19"/>
    </location>
</feature>
<evidence type="ECO:0000256" key="1">
    <source>
        <dbReference type="SAM" id="MobiDB-lite"/>
    </source>
</evidence>
<feature type="region of interest" description="Disordered" evidence="1">
    <location>
        <begin position="230"/>
        <end position="252"/>
    </location>
</feature>